<dbReference type="EC" id="1.3.99.-" evidence="14 15"/>
<proteinExistence type="inferred from homology"/>
<keyword evidence="10 14" id="KW-0560">Oxidoreductase</keyword>
<feature type="transmembrane region" description="Helical" evidence="14">
    <location>
        <begin position="6"/>
        <end position="29"/>
    </location>
</feature>
<feature type="transmembrane region" description="Helical" evidence="14">
    <location>
        <begin position="49"/>
        <end position="74"/>
    </location>
</feature>
<dbReference type="Proteomes" id="UP000501466">
    <property type="component" value="Chromosome"/>
</dbReference>
<evidence type="ECO:0000256" key="15">
    <source>
        <dbReference type="PIRNR" id="PIRNR004638"/>
    </source>
</evidence>
<dbReference type="EMBL" id="AP021888">
    <property type="protein sequence ID" value="BBP43354.1"/>
    <property type="molecule type" value="Genomic_DNA"/>
</dbReference>
<dbReference type="RefSeq" id="WP_173291169.1">
    <property type="nucleotide sequence ID" value="NZ_AP021888.1"/>
</dbReference>
<keyword evidence="17" id="KW-1185">Reference proteome</keyword>
<comment type="subcellular location">
    <subcellularLocation>
        <location evidence="1 14">Cell membrane</location>
        <topology evidence="1 14">Multi-pass membrane protein</topology>
    </subcellularLocation>
</comment>
<dbReference type="InterPro" id="IPR005265">
    <property type="entry name" value="HemJ-like"/>
</dbReference>
<feature type="binding site" description="axial binding residue" evidence="14">
    <location>
        <position position="8"/>
    </location>
    <ligand>
        <name>heme</name>
        <dbReference type="ChEBI" id="CHEBI:30413"/>
    </ligand>
    <ligandPart>
        <name>Fe</name>
        <dbReference type="ChEBI" id="CHEBI:18248"/>
    </ligandPart>
</feature>
<evidence type="ECO:0000256" key="2">
    <source>
        <dbReference type="ARBA" id="ARBA00005073"/>
    </source>
</evidence>
<feature type="transmembrane region" description="Helical" evidence="14">
    <location>
        <begin position="119"/>
        <end position="137"/>
    </location>
</feature>
<feature type="binding site" description="axial binding residue" evidence="14">
    <location>
        <position position="84"/>
    </location>
    <ligand>
        <name>heme</name>
        <dbReference type="ChEBI" id="CHEBI:30413"/>
    </ligand>
    <ligandPart>
        <name>Fe</name>
        <dbReference type="ChEBI" id="CHEBI:18248"/>
    </ligandPart>
</feature>
<sequence>MLWLKTFHILFMMSWMAGIFYLPRIFVHFVEGQAAGQQVDRLAIMGDKLYKFMTIMMMLAIGSGIWLWLAYWPIAQGMGWLHAKIVFVGLMLAYHLWAKKRVKEMQLGHLDHSGVYYRWANEIPLLLVTIILILVVVKPF</sequence>
<dbReference type="GO" id="GO:0006782">
    <property type="term" value="P:protoporphyrinogen IX biosynthetic process"/>
    <property type="evidence" value="ECO:0007669"/>
    <property type="project" value="UniProtKB-UniRule"/>
</dbReference>
<gene>
    <name evidence="16" type="ORF">THMIRHAT_11000</name>
</gene>
<evidence type="ECO:0000256" key="11">
    <source>
        <dbReference type="ARBA" id="ARBA00023004"/>
    </source>
</evidence>
<dbReference type="GO" id="GO:0070818">
    <property type="term" value="F:protoporphyrinogen oxidase activity"/>
    <property type="evidence" value="ECO:0007669"/>
    <property type="project" value="UniProtKB-UniRule"/>
</dbReference>
<keyword evidence="5 14" id="KW-1003">Cell membrane</keyword>
<keyword evidence="8 14" id="KW-0479">Metal-binding</keyword>
<dbReference type="AlphaFoldDB" id="A0A6F8PMT4"/>
<comment type="catalytic activity">
    <reaction evidence="13 14 15">
        <text>protoporphyrinogen IX + 3 A = protoporphyrin IX + 3 AH2</text>
        <dbReference type="Rhea" id="RHEA:62000"/>
        <dbReference type="ChEBI" id="CHEBI:13193"/>
        <dbReference type="ChEBI" id="CHEBI:17499"/>
        <dbReference type="ChEBI" id="CHEBI:57306"/>
        <dbReference type="ChEBI" id="CHEBI:57307"/>
    </reaction>
</comment>
<evidence type="ECO:0000256" key="10">
    <source>
        <dbReference type="ARBA" id="ARBA00023002"/>
    </source>
</evidence>
<dbReference type="GO" id="GO:0005886">
    <property type="term" value="C:plasma membrane"/>
    <property type="evidence" value="ECO:0007669"/>
    <property type="project" value="UniProtKB-SubCell"/>
</dbReference>
<dbReference type="Pfam" id="PF03653">
    <property type="entry name" value="UPF0093"/>
    <property type="match status" value="1"/>
</dbReference>
<evidence type="ECO:0000256" key="1">
    <source>
        <dbReference type="ARBA" id="ARBA00004651"/>
    </source>
</evidence>
<keyword evidence="6 14" id="KW-0349">Heme</keyword>
<dbReference type="KEGG" id="tzo:THMIRHAT_11000"/>
<keyword evidence="9 14" id="KW-1133">Transmembrane helix</keyword>
<name>A0A6F8PMT4_9GAMM</name>
<evidence type="ECO:0000256" key="8">
    <source>
        <dbReference type="ARBA" id="ARBA00022723"/>
    </source>
</evidence>
<dbReference type="PIRSF" id="PIRSF004638">
    <property type="entry name" value="UCP004638"/>
    <property type="match status" value="1"/>
</dbReference>
<accession>A0A6F8PMT4</accession>
<comment type="function">
    <text evidence="14 15">Catalyzes the oxidation of protoporphyrinogen IX to protoporphyrin IX.</text>
</comment>
<evidence type="ECO:0000256" key="4">
    <source>
        <dbReference type="ARBA" id="ARBA00017504"/>
    </source>
</evidence>
<comment type="similarity">
    <text evidence="3 14 15">Belongs to the HemJ family.</text>
</comment>
<reference evidence="17" key="1">
    <citation type="submission" date="2019-11" db="EMBL/GenBank/DDBJ databases">
        <title>Isolation and characterization of two novel species in the genus Thiomicrorhabdus.</title>
        <authorList>
            <person name="Mochizuki J."/>
            <person name="Kojima H."/>
            <person name="Fukui M."/>
        </authorList>
    </citation>
    <scope>NUCLEOTIDE SEQUENCE [LARGE SCALE GENOMIC DNA]</scope>
    <source>
        <strain evidence="17">AkT22</strain>
    </source>
</reference>
<evidence type="ECO:0000256" key="5">
    <source>
        <dbReference type="ARBA" id="ARBA00022475"/>
    </source>
</evidence>
<evidence type="ECO:0000313" key="17">
    <source>
        <dbReference type="Proteomes" id="UP000501466"/>
    </source>
</evidence>
<dbReference type="PANTHER" id="PTHR40255:SF1">
    <property type="entry name" value="PROTOPORPHYRINOGEN IX OXIDASE"/>
    <property type="match status" value="1"/>
</dbReference>
<protein>
    <recommendedName>
        <fullName evidence="4 14">Protoporphyrinogen IX oxidase</fullName>
        <shortName evidence="14">PPO</shortName>
        <ecNumber evidence="14 15">1.3.99.-</ecNumber>
    </recommendedName>
</protein>
<keyword evidence="12 14" id="KW-0472">Membrane</keyword>
<feature type="transmembrane region" description="Helical" evidence="14">
    <location>
        <begin position="80"/>
        <end position="98"/>
    </location>
</feature>
<dbReference type="UniPathway" id="UPA00251">
    <property type="reaction ID" value="UER00324"/>
</dbReference>
<evidence type="ECO:0000256" key="14">
    <source>
        <dbReference type="HAMAP-Rule" id="MF_02239"/>
    </source>
</evidence>
<evidence type="ECO:0000256" key="3">
    <source>
        <dbReference type="ARBA" id="ARBA00006501"/>
    </source>
</evidence>
<dbReference type="GO" id="GO:0046872">
    <property type="term" value="F:metal ion binding"/>
    <property type="evidence" value="ECO:0007669"/>
    <property type="project" value="UniProtKB-UniRule"/>
</dbReference>
<keyword evidence="7 14" id="KW-0812">Transmembrane</keyword>
<evidence type="ECO:0000256" key="13">
    <source>
        <dbReference type="ARBA" id="ARBA00048390"/>
    </source>
</evidence>
<comment type="subunit">
    <text evidence="14">Homodimer.</text>
</comment>
<dbReference type="HAMAP" id="MF_02239">
    <property type="entry name" value="HemJ"/>
    <property type="match status" value="1"/>
</dbReference>
<comment type="pathway">
    <text evidence="2 14 15">Porphyrin-containing compound metabolism; protoporphyrin-IX biosynthesis; protoporphyrin-IX from protoporphyrinogen-IX: step 1/1.</text>
</comment>
<evidence type="ECO:0000313" key="16">
    <source>
        <dbReference type="EMBL" id="BBP43354.1"/>
    </source>
</evidence>
<comment type="cofactor">
    <cofactor evidence="14 15">
        <name>heme b</name>
        <dbReference type="ChEBI" id="CHEBI:60344"/>
    </cofactor>
    <text evidence="14 15">Binds 1 heme b (iron(II)-protoporphyrin IX) group per subunit.</text>
</comment>
<dbReference type="PANTHER" id="PTHR40255">
    <property type="entry name" value="UPF0093 MEMBRANE PROTEIN SLR1790"/>
    <property type="match status" value="1"/>
</dbReference>
<organism evidence="16 17">
    <name type="scientific">Thiosulfativibrio zosterae</name>
    <dbReference type="NCBI Taxonomy" id="2675053"/>
    <lineage>
        <taxon>Bacteria</taxon>
        <taxon>Pseudomonadati</taxon>
        <taxon>Pseudomonadota</taxon>
        <taxon>Gammaproteobacteria</taxon>
        <taxon>Thiotrichales</taxon>
        <taxon>Piscirickettsiaceae</taxon>
        <taxon>Thiosulfativibrio</taxon>
    </lineage>
</organism>
<keyword evidence="11 14" id="KW-0408">Iron</keyword>
<evidence type="ECO:0000256" key="6">
    <source>
        <dbReference type="ARBA" id="ARBA00022617"/>
    </source>
</evidence>
<evidence type="ECO:0000256" key="12">
    <source>
        <dbReference type="ARBA" id="ARBA00023136"/>
    </source>
</evidence>
<evidence type="ECO:0000256" key="9">
    <source>
        <dbReference type="ARBA" id="ARBA00022989"/>
    </source>
</evidence>
<evidence type="ECO:0000256" key="7">
    <source>
        <dbReference type="ARBA" id="ARBA00022692"/>
    </source>
</evidence>